<evidence type="ECO:0000313" key="2">
    <source>
        <dbReference type="Proteomes" id="UP000261875"/>
    </source>
</evidence>
<dbReference type="RefSeq" id="WP_072550216.1">
    <property type="nucleotide sequence ID" value="NZ_CP021659.1"/>
</dbReference>
<reference evidence="1 2" key="1">
    <citation type="submission" date="2017-05" db="EMBL/GenBank/DDBJ databases">
        <title>Genome sequence of Candidatus Fukatsuia symbiotica and Candidatus Hamiltonella defensa from Acyrthosiphon pisum strain 5D.</title>
        <authorList>
            <person name="Patel V.A."/>
            <person name="Chevignon G."/>
            <person name="Russell J.A."/>
            <person name="Oliver K.M."/>
        </authorList>
    </citation>
    <scope>NUCLEOTIDE SEQUENCE [LARGE SCALE GENOMIC DNA]</scope>
    <source>
        <strain evidence="1 2">5D</strain>
    </source>
</reference>
<sequence length="132" mass="14727">MLEILKMQPLITNILVVASSNMVRFEVDEIQGMAKDFAHSICIGLFLLEKNGLPDTALQHVTLLLASIEETKDYALQLGEDGWWLWRRYDSDSKTDEVAVLLEQLVALNRYLVSQVPMVTSFGGKKTGGITA</sequence>
<dbReference type="AlphaFoldDB" id="A0A2U8I4D1"/>
<gene>
    <name evidence="1" type="ORF">CCS41_04975</name>
</gene>
<proteinExistence type="predicted"/>
<accession>A0A2U8I4D1</accession>
<dbReference type="STRING" id="1878942.GCA_900128755_01208"/>
<keyword evidence="2" id="KW-1185">Reference proteome</keyword>
<name>A0A2U8I4D1_9GAMM</name>
<organism evidence="1 2">
    <name type="scientific">Candidatus Fukatsuia symbiotica</name>
    <dbReference type="NCBI Taxonomy" id="1878942"/>
    <lineage>
        <taxon>Bacteria</taxon>
        <taxon>Pseudomonadati</taxon>
        <taxon>Pseudomonadota</taxon>
        <taxon>Gammaproteobacteria</taxon>
        <taxon>Enterobacterales</taxon>
        <taxon>Yersiniaceae</taxon>
        <taxon>Candidatus Fukatsuia</taxon>
    </lineage>
</organism>
<dbReference type="Proteomes" id="UP000261875">
    <property type="component" value="Chromosome"/>
</dbReference>
<protein>
    <submittedName>
        <fullName evidence="1">Type III effector</fullName>
    </submittedName>
</protein>
<evidence type="ECO:0000313" key="1">
    <source>
        <dbReference type="EMBL" id="AWK13978.1"/>
    </source>
</evidence>
<dbReference type="OrthoDB" id="6478262at2"/>
<dbReference type="KEGG" id="fsm:CCS41_04975"/>
<dbReference type="EMBL" id="CP021659">
    <property type="protein sequence ID" value="AWK13978.1"/>
    <property type="molecule type" value="Genomic_DNA"/>
</dbReference>